<dbReference type="InterPro" id="IPR023753">
    <property type="entry name" value="FAD/NAD-binding_dom"/>
</dbReference>
<dbReference type="Gene3D" id="3.50.50.60">
    <property type="entry name" value="FAD/NAD(P)-binding domain"/>
    <property type="match status" value="2"/>
</dbReference>
<gene>
    <name evidence="6" type="ORF">METZ01_LOCUS41307</name>
</gene>
<evidence type="ECO:0000256" key="4">
    <source>
        <dbReference type="ARBA" id="ARBA00023002"/>
    </source>
</evidence>
<sequence length="334" mass="36797">MVDEIRDITVIGGGPTGLFAAFYAGMRSISCRIVDSLPELGGQLTALYPEKYIFDVGGFPKVLAKDLAVSLIDQAMQFEPDIVLDEQVEDVQWGKGHFALHCAHGTYLTKTIVIAGGKGAFEPMPLRCPGYEEMMHRGIEYSVTDPEAFRGKRVVVVGGGDSALDFVLMLKDVAASMTLVHRRDGWRAHEVTVQRMQEAVALGEVKLHTFHEVREILGESHVEKLTIYENRTDEELSLGCDILLSCLGFKPNLGPVRKWGVEVTKNRITVDQLMRTNIEGIYAAGDIVSYEGKLDLIASGFSEAAIAVNHAVRYIDPSARMNPGHSTNMKVFNK</sequence>
<dbReference type="Pfam" id="PF07992">
    <property type="entry name" value="Pyr_redox_2"/>
    <property type="match status" value="1"/>
</dbReference>
<organism evidence="6">
    <name type="scientific">marine metagenome</name>
    <dbReference type="NCBI Taxonomy" id="408172"/>
    <lineage>
        <taxon>unclassified sequences</taxon>
        <taxon>metagenomes</taxon>
        <taxon>ecological metagenomes</taxon>
    </lineage>
</organism>
<keyword evidence="1" id="KW-0285">Flavoprotein</keyword>
<dbReference type="AlphaFoldDB" id="A0A381RH11"/>
<dbReference type="InterPro" id="IPR036188">
    <property type="entry name" value="FAD/NAD-bd_sf"/>
</dbReference>
<reference evidence="6" key="1">
    <citation type="submission" date="2018-05" db="EMBL/GenBank/DDBJ databases">
        <authorList>
            <person name="Lanie J.A."/>
            <person name="Ng W.-L."/>
            <person name="Kazmierczak K.M."/>
            <person name="Andrzejewski T.M."/>
            <person name="Davidsen T.M."/>
            <person name="Wayne K.J."/>
            <person name="Tettelin H."/>
            <person name="Glass J.I."/>
            <person name="Rusch D."/>
            <person name="Podicherti R."/>
            <person name="Tsui H.-C.T."/>
            <person name="Winkler M.E."/>
        </authorList>
    </citation>
    <scope>NUCLEOTIDE SEQUENCE</scope>
</reference>
<proteinExistence type="inferred from homology"/>
<keyword evidence="4" id="KW-0560">Oxidoreductase</keyword>
<keyword evidence="3" id="KW-0521">NADP</keyword>
<name>A0A381RH11_9ZZZZ</name>
<evidence type="ECO:0000256" key="1">
    <source>
        <dbReference type="ARBA" id="ARBA00022630"/>
    </source>
</evidence>
<evidence type="ECO:0000313" key="6">
    <source>
        <dbReference type="EMBL" id="SUZ88453.1"/>
    </source>
</evidence>
<evidence type="ECO:0000256" key="2">
    <source>
        <dbReference type="ARBA" id="ARBA00022827"/>
    </source>
</evidence>
<dbReference type="PRINTS" id="PR00469">
    <property type="entry name" value="PNDRDTASEII"/>
</dbReference>
<dbReference type="PRINTS" id="PR00368">
    <property type="entry name" value="FADPNR"/>
</dbReference>
<dbReference type="GO" id="GO:0004324">
    <property type="term" value="F:ferredoxin-NADP+ reductase activity"/>
    <property type="evidence" value="ECO:0007669"/>
    <property type="project" value="InterPro"/>
</dbReference>
<feature type="domain" description="FAD/NAD(P)-binding" evidence="5">
    <location>
        <begin position="7"/>
        <end position="300"/>
    </location>
</feature>
<dbReference type="HAMAP" id="MF_01685">
    <property type="entry name" value="FENR2"/>
    <property type="match status" value="1"/>
</dbReference>
<evidence type="ECO:0000259" key="5">
    <source>
        <dbReference type="Pfam" id="PF07992"/>
    </source>
</evidence>
<evidence type="ECO:0000256" key="3">
    <source>
        <dbReference type="ARBA" id="ARBA00022857"/>
    </source>
</evidence>
<dbReference type="InterPro" id="IPR022890">
    <property type="entry name" value="Fd--NADP_Rdtase_type_2"/>
</dbReference>
<keyword evidence="2" id="KW-0274">FAD</keyword>
<dbReference type="EMBL" id="UINC01001771">
    <property type="protein sequence ID" value="SUZ88453.1"/>
    <property type="molecule type" value="Genomic_DNA"/>
</dbReference>
<protein>
    <recommendedName>
        <fullName evidence="5">FAD/NAD(P)-binding domain-containing protein</fullName>
    </recommendedName>
</protein>
<dbReference type="InterPro" id="IPR050097">
    <property type="entry name" value="Ferredoxin-NADP_redctase_2"/>
</dbReference>
<dbReference type="SUPFAM" id="SSF51905">
    <property type="entry name" value="FAD/NAD(P)-binding domain"/>
    <property type="match status" value="1"/>
</dbReference>
<accession>A0A381RH11</accession>
<dbReference type="PANTHER" id="PTHR48105">
    <property type="entry name" value="THIOREDOXIN REDUCTASE 1-RELATED-RELATED"/>
    <property type="match status" value="1"/>
</dbReference>